<keyword evidence="1" id="KW-1133">Transmembrane helix</keyword>
<reference evidence="2 3" key="1">
    <citation type="submission" date="2020-08" db="EMBL/GenBank/DDBJ databases">
        <title>Genomic Encyclopedia of Type Strains, Phase IV (KMG-IV): sequencing the most valuable type-strain genomes for metagenomic binning, comparative biology and taxonomic classification.</title>
        <authorList>
            <person name="Goeker M."/>
        </authorList>
    </citation>
    <scope>NUCLEOTIDE SEQUENCE [LARGE SCALE GENOMIC DNA]</scope>
    <source>
        <strain evidence="2 3">DSM 4737</strain>
    </source>
</reference>
<feature type="transmembrane region" description="Helical" evidence="1">
    <location>
        <begin position="12"/>
        <end position="32"/>
    </location>
</feature>
<comment type="caution">
    <text evidence="2">The sequence shown here is derived from an EMBL/GenBank/DDBJ whole genome shotgun (WGS) entry which is preliminary data.</text>
</comment>
<keyword evidence="1" id="KW-0472">Membrane</keyword>
<dbReference type="Proteomes" id="UP000545037">
    <property type="component" value="Unassembled WGS sequence"/>
</dbReference>
<sequence length="79" mass="8181">MSKALKSLLRATAAICIWGGPLLGVIALLGSITTGFDPVRSGVMAIAAGYVAIGGLMIGAVLRMLLSIEVRLERLKGTR</sequence>
<evidence type="ECO:0000313" key="2">
    <source>
        <dbReference type="EMBL" id="MBB5745939.1"/>
    </source>
</evidence>
<dbReference type="RefSeq" id="WP_183212885.1">
    <property type="nucleotide sequence ID" value="NZ_JACHOR010000002.1"/>
</dbReference>
<accession>A0A7W9CI45</accession>
<keyword evidence="1" id="KW-0812">Transmembrane</keyword>
<protein>
    <submittedName>
        <fullName evidence="2">Uncharacterized protein</fullName>
    </submittedName>
</protein>
<feature type="transmembrane region" description="Helical" evidence="1">
    <location>
        <begin position="44"/>
        <end position="66"/>
    </location>
</feature>
<dbReference type="AlphaFoldDB" id="A0A7W9CI45"/>
<name>A0A7W9CI45_9CAUL</name>
<gene>
    <name evidence="2" type="ORF">GGR13_001523</name>
</gene>
<evidence type="ECO:0000313" key="3">
    <source>
        <dbReference type="Proteomes" id="UP000545037"/>
    </source>
</evidence>
<proteinExistence type="predicted"/>
<keyword evidence="3" id="KW-1185">Reference proteome</keyword>
<evidence type="ECO:0000256" key="1">
    <source>
        <dbReference type="SAM" id="Phobius"/>
    </source>
</evidence>
<organism evidence="2 3">
    <name type="scientific">Brevundimonas variabilis</name>
    <dbReference type="NCBI Taxonomy" id="74312"/>
    <lineage>
        <taxon>Bacteria</taxon>
        <taxon>Pseudomonadati</taxon>
        <taxon>Pseudomonadota</taxon>
        <taxon>Alphaproteobacteria</taxon>
        <taxon>Caulobacterales</taxon>
        <taxon>Caulobacteraceae</taxon>
        <taxon>Brevundimonas</taxon>
    </lineage>
</organism>
<dbReference type="EMBL" id="JACHOR010000002">
    <property type="protein sequence ID" value="MBB5745939.1"/>
    <property type="molecule type" value="Genomic_DNA"/>
</dbReference>